<dbReference type="SUPFAM" id="SSF57667">
    <property type="entry name" value="beta-beta-alpha zinc fingers"/>
    <property type="match status" value="1"/>
</dbReference>
<dbReference type="GO" id="GO:0008168">
    <property type="term" value="F:methyltransferase activity"/>
    <property type="evidence" value="ECO:0007669"/>
    <property type="project" value="UniProtKB-KW"/>
</dbReference>
<keyword evidence="1" id="KW-0862">Zinc</keyword>
<dbReference type="GO" id="GO:0008270">
    <property type="term" value="F:zinc ion binding"/>
    <property type="evidence" value="ECO:0007669"/>
    <property type="project" value="UniProtKB-KW"/>
</dbReference>
<protein>
    <submittedName>
        <fullName evidence="3">Histone-lysine N-methyltransferase set9-like</fullName>
    </submittedName>
</protein>
<comment type="caution">
    <text evidence="3">The sequence shown here is derived from an EMBL/GenBank/DDBJ whole genome shotgun (WGS) entry which is preliminary data.</text>
</comment>
<evidence type="ECO:0000256" key="1">
    <source>
        <dbReference type="PROSITE-ProRule" id="PRU00042"/>
    </source>
</evidence>
<reference evidence="3 4" key="1">
    <citation type="submission" date="2019-08" db="EMBL/GenBank/DDBJ databases">
        <title>Whole genome of Aphis craccivora.</title>
        <authorList>
            <person name="Voronova N.V."/>
            <person name="Shulinski R.S."/>
            <person name="Bandarenka Y.V."/>
            <person name="Zhorov D.G."/>
            <person name="Warner D."/>
        </authorList>
    </citation>
    <scope>NUCLEOTIDE SEQUENCE [LARGE SCALE GENOMIC DNA]</scope>
    <source>
        <strain evidence="3">180601</strain>
        <tissue evidence="3">Whole Body</tissue>
    </source>
</reference>
<organism evidence="3 4">
    <name type="scientific">Aphis craccivora</name>
    <name type="common">Cowpea aphid</name>
    <dbReference type="NCBI Taxonomy" id="307492"/>
    <lineage>
        <taxon>Eukaryota</taxon>
        <taxon>Metazoa</taxon>
        <taxon>Ecdysozoa</taxon>
        <taxon>Arthropoda</taxon>
        <taxon>Hexapoda</taxon>
        <taxon>Insecta</taxon>
        <taxon>Pterygota</taxon>
        <taxon>Neoptera</taxon>
        <taxon>Paraneoptera</taxon>
        <taxon>Hemiptera</taxon>
        <taxon>Sternorrhyncha</taxon>
        <taxon>Aphidomorpha</taxon>
        <taxon>Aphidoidea</taxon>
        <taxon>Aphididae</taxon>
        <taxon>Aphidini</taxon>
        <taxon>Aphis</taxon>
        <taxon>Aphis</taxon>
    </lineage>
</organism>
<dbReference type="Proteomes" id="UP000478052">
    <property type="component" value="Unassembled WGS sequence"/>
</dbReference>
<dbReference type="InterPro" id="IPR036236">
    <property type="entry name" value="Znf_C2H2_sf"/>
</dbReference>
<proteinExistence type="predicted"/>
<dbReference type="InterPro" id="IPR013087">
    <property type="entry name" value="Znf_C2H2_type"/>
</dbReference>
<feature type="non-terminal residue" evidence="3">
    <location>
        <position position="73"/>
    </location>
</feature>
<evidence type="ECO:0000259" key="2">
    <source>
        <dbReference type="PROSITE" id="PS50157"/>
    </source>
</evidence>
<sequence>MCHSCEIKNTGNFQNHYQGACMMPIPYDNNIQELREDVYTCAMCGNIFLYKSLLALHFGKHYDRVLNRIDALE</sequence>
<keyword evidence="4" id="KW-1185">Reference proteome</keyword>
<dbReference type="PROSITE" id="PS50157">
    <property type="entry name" value="ZINC_FINGER_C2H2_2"/>
    <property type="match status" value="1"/>
</dbReference>
<dbReference type="EMBL" id="VUJU01005556">
    <property type="protein sequence ID" value="KAF0750875.1"/>
    <property type="molecule type" value="Genomic_DNA"/>
</dbReference>
<keyword evidence="1" id="KW-0479">Metal-binding</keyword>
<accession>A0A6G0Y8C9</accession>
<name>A0A6G0Y8C9_APHCR</name>
<dbReference type="GO" id="GO:0032259">
    <property type="term" value="P:methylation"/>
    <property type="evidence" value="ECO:0007669"/>
    <property type="project" value="UniProtKB-KW"/>
</dbReference>
<keyword evidence="1" id="KW-0863">Zinc-finger</keyword>
<keyword evidence="3" id="KW-0489">Methyltransferase</keyword>
<dbReference type="OrthoDB" id="5982876at2759"/>
<gene>
    <name evidence="3" type="ORF">FWK35_00026861</name>
</gene>
<keyword evidence="3" id="KW-0808">Transferase</keyword>
<evidence type="ECO:0000313" key="3">
    <source>
        <dbReference type="EMBL" id="KAF0750875.1"/>
    </source>
</evidence>
<dbReference type="AlphaFoldDB" id="A0A6G0Y8C9"/>
<dbReference type="PROSITE" id="PS00028">
    <property type="entry name" value="ZINC_FINGER_C2H2_1"/>
    <property type="match status" value="1"/>
</dbReference>
<evidence type="ECO:0000313" key="4">
    <source>
        <dbReference type="Proteomes" id="UP000478052"/>
    </source>
</evidence>
<feature type="domain" description="C2H2-type" evidence="2">
    <location>
        <begin position="39"/>
        <end position="61"/>
    </location>
</feature>